<dbReference type="GO" id="GO:0046872">
    <property type="term" value="F:metal ion binding"/>
    <property type="evidence" value="ECO:0007669"/>
    <property type="project" value="UniProtKB-KW"/>
</dbReference>
<keyword evidence="1" id="KW-0001">2Fe-2S</keyword>
<dbReference type="InterPro" id="IPR002888">
    <property type="entry name" value="2Fe-2S-bd"/>
</dbReference>
<name>A0A3D5IYW4_9FLAO</name>
<evidence type="ECO:0000313" key="6">
    <source>
        <dbReference type="EMBL" id="HCV80927.1"/>
    </source>
</evidence>
<dbReference type="SUPFAM" id="SSF54292">
    <property type="entry name" value="2Fe-2S ferredoxin-like"/>
    <property type="match status" value="1"/>
</dbReference>
<evidence type="ECO:0000256" key="3">
    <source>
        <dbReference type="ARBA" id="ARBA00023004"/>
    </source>
</evidence>
<evidence type="ECO:0000259" key="5">
    <source>
        <dbReference type="PROSITE" id="PS51085"/>
    </source>
</evidence>
<keyword evidence="4" id="KW-0411">Iron-sulfur</keyword>
<dbReference type="PANTHER" id="PTHR44379:SF6">
    <property type="entry name" value="BLR6046 PROTEIN"/>
    <property type="match status" value="1"/>
</dbReference>
<dbReference type="InterPro" id="IPR051452">
    <property type="entry name" value="Diverse_Oxidoreductases"/>
</dbReference>
<evidence type="ECO:0000256" key="2">
    <source>
        <dbReference type="ARBA" id="ARBA00022723"/>
    </source>
</evidence>
<dbReference type="GO" id="GO:0016491">
    <property type="term" value="F:oxidoreductase activity"/>
    <property type="evidence" value="ECO:0007669"/>
    <property type="project" value="InterPro"/>
</dbReference>
<evidence type="ECO:0000313" key="7">
    <source>
        <dbReference type="Proteomes" id="UP000264330"/>
    </source>
</evidence>
<dbReference type="PANTHER" id="PTHR44379">
    <property type="entry name" value="OXIDOREDUCTASE WITH IRON-SULFUR SUBUNIT"/>
    <property type="match status" value="1"/>
</dbReference>
<sequence>MKKSMKASLVLNVNGKDRSLRIAPETPLLYALRNNLELNGPKFGCGLEQCGACMVLLNGKANPSCRIPVSEVIEKKIVTIEGLAENGNLHPLQQAFIDEQAAQCGYCLNGVLINSVSLLNEIKNPTAAEIKNGLEKNICRCGTHSRFIKAIKKVSKS</sequence>
<comment type="caution">
    <text evidence="6">The sequence shown here is derived from an EMBL/GenBank/DDBJ whole genome shotgun (WGS) entry which is preliminary data.</text>
</comment>
<dbReference type="RefSeq" id="WP_228252502.1">
    <property type="nucleotide sequence ID" value="NZ_CALFQJ010000299.1"/>
</dbReference>
<keyword evidence="2" id="KW-0479">Metal-binding</keyword>
<dbReference type="EMBL" id="DPMF01000180">
    <property type="protein sequence ID" value="HCV80927.1"/>
    <property type="molecule type" value="Genomic_DNA"/>
</dbReference>
<dbReference type="Gene3D" id="1.10.150.120">
    <property type="entry name" value="[2Fe-2S]-binding domain"/>
    <property type="match status" value="1"/>
</dbReference>
<accession>A0A3D5IYW4</accession>
<evidence type="ECO:0000256" key="4">
    <source>
        <dbReference type="ARBA" id="ARBA00023014"/>
    </source>
</evidence>
<dbReference type="AlphaFoldDB" id="A0A3D5IYW4"/>
<dbReference type="GO" id="GO:0051537">
    <property type="term" value="F:2 iron, 2 sulfur cluster binding"/>
    <property type="evidence" value="ECO:0007669"/>
    <property type="project" value="UniProtKB-KW"/>
</dbReference>
<dbReference type="InterPro" id="IPR001041">
    <property type="entry name" value="2Fe-2S_ferredoxin-type"/>
</dbReference>
<dbReference type="PROSITE" id="PS51085">
    <property type="entry name" value="2FE2S_FER_2"/>
    <property type="match status" value="1"/>
</dbReference>
<keyword evidence="3" id="KW-0408">Iron</keyword>
<protein>
    <submittedName>
        <fullName evidence="6">(2Fe-2S)-binding protein</fullName>
    </submittedName>
</protein>
<gene>
    <name evidence="6" type="ORF">DGQ38_07755</name>
</gene>
<dbReference type="Gene3D" id="3.10.20.30">
    <property type="match status" value="1"/>
</dbReference>
<dbReference type="InterPro" id="IPR036884">
    <property type="entry name" value="2Fe-2S-bd_dom_sf"/>
</dbReference>
<dbReference type="SUPFAM" id="SSF47741">
    <property type="entry name" value="CO dehydrogenase ISP C-domain like"/>
    <property type="match status" value="1"/>
</dbReference>
<dbReference type="InterPro" id="IPR036010">
    <property type="entry name" value="2Fe-2S_ferredoxin-like_sf"/>
</dbReference>
<feature type="domain" description="2Fe-2S ferredoxin-type" evidence="5">
    <location>
        <begin position="7"/>
        <end position="83"/>
    </location>
</feature>
<proteinExistence type="predicted"/>
<dbReference type="InterPro" id="IPR012675">
    <property type="entry name" value="Beta-grasp_dom_sf"/>
</dbReference>
<dbReference type="Proteomes" id="UP000264330">
    <property type="component" value="Unassembled WGS sequence"/>
</dbReference>
<dbReference type="Pfam" id="PF00111">
    <property type="entry name" value="Fer2"/>
    <property type="match status" value="1"/>
</dbReference>
<reference evidence="6 7" key="1">
    <citation type="journal article" date="2018" name="Nat. Biotechnol.">
        <title>A standardized bacterial taxonomy based on genome phylogeny substantially revises the tree of life.</title>
        <authorList>
            <person name="Parks D.H."/>
            <person name="Chuvochina M."/>
            <person name="Waite D.W."/>
            <person name="Rinke C."/>
            <person name="Skarshewski A."/>
            <person name="Chaumeil P.A."/>
            <person name="Hugenholtz P."/>
        </authorList>
    </citation>
    <scope>NUCLEOTIDE SEQUENCE [LARGE SCALE GENOMIC DNA]</scope>
    <source>
        <strain evidence="6">UBA9359</strain>
    </source>
</reference>
<dbReference type="Pfam" id="PF01799">
    <property type="entry name" value="Fer2_2"/>
    <property type="match status" value="1"/>
</dbReference>
<dbReference type="CDD" id="cd00207">
    <property type="entry name" value="fer2"/>
    <property type="match status" value="1"/>
</dbReference>
<organism evidence="6 7">
    <name type="scientific">Zunongwangia profunda</name>
    <dbReference type="NCBI Taxonomy" id="398743"/>
    <lineage>
        <taxon>Bacteria</taxon>
        <taxon>Pseudomonadati</taxon>
        <taxon>Bacteroidota</taxon>
        <taxon>Flavobacteriia</taxon>
        <taxon>Flavobacteriales</taxon>
        <taxon>Flavobacteriaceae</taxon>
        <taxon>Zunongwangia</taxon>
    </lineage>
</organism>
<evidence type="ECO:0000256" key="1">
    <source>
        <dbReference type="ARBA" id="ARBA00022714"/>
    </source>
</evidence>